<comment type="caution">
    <text evidence="2">The sequence shown here is derived from an EMBL/GenBank/DDBJ whole genome shotgun (WGS) entry which is preliminary data.</text>
</comment>
<keyword evidence="3" id="KW-1185">Reference proteome</keyword>
<gene>
    <name evidence="2" type="ORF">B0J12DRAFT_655761</name>
</gene>
<feature type="region of interest" description="Disordered" evidence="1">
    <location>
        <begin position="1"/>
        <end position="47"/>
    </location>
</feature>
<dbReference type="Proteomes" id="UP000774617">
    <property type="component" value="Unassembled WGS sequence"/>
</dbReference>
<evidence type="ECO:0000313" key="2">
    <source>
        <dbReference type="EMBL" id="KAH7055818.1"/>
    </source>
</evidence>
<organism evidence="2 3">
    <name type="scientific">Macrophomina phaseolina</name>
    <dbReference type="NCBI Taxonomy" id="35725"/>
    <lineage>
        <taxon>Eukaryota</taxon>
        <taxon>Fungi</taxon>
        <taxon>Dikarya</taxon>
        <taxon>Ascomycota</taxon>
        <taxon>Pezizomycotina</taxon>
        <taxon>Dothideomycetes</taxon>
        <taxon>Dothideomycetes incertae sedis</taxon>
        <taxon>Botryosphaeriales</taxon>
        <taxon>Botryosphaeriaceae</taxon>
        <taxon>Macrophomina</taxon>
    </lineage>
</organism>
<name>A0ABQ8GH71_9PEZI</name>
<evidence type="ECO:0000313" key="3">
    <source>
        <dbReference type="Proteomes" id="UP000774617"/>
    </source>
</evidence>
<sequence length="201" mass="21429">MGVLRNAWPLHKHLKPRPENRSTDTPVAGGQAWGWGGSADDRGNEGFRSRAQSLGKTRDGPLLTSAYCACVAAECSICRRDVAFQSVASTSSQGPICRSLLAHHVAPPGTPAHRPPTQRRPFPASARQPHYRHGTRLFASAIHTCPALPPNNHPESSRSAGPLAPLSPPACTTLLPPSSPRPRDDPGFRGQSAARCLPQPP</sequence>
<protein>
    <submittedName>
        <fullName evidence="2">Uncharacterized protein</fullName>
    </submittedName>
</protein>
<dbReference type="EMBL" id="JAGTJR010000008">
    <property type="protein sequence ID" value="KAH7055818.1"/>
    <property type="molecule type" value="Genomic_DNA"/>
</dbReference>
<reference evidence="2 3" key="1">
    <citation type="journal article" date="2021" name="Nat. Commun.">
        <title>Genetic determinants of endophytism in the Arabidopsis root mycobiome.</title>
        <authorList>
            <person name="Mesny F."/>
            <person name="Miyauchi S."/>
            <person name="Thiergart T."/>
            <person name="Pickel B."/>
            <person name="Atanasova L."/>
            <person name="Karlsson M."/>
            <person name="Huettel B."/>
            <person name="Barry K.W."/>
            <person name="Haridas S."/>
            <person name="Chen C."/>
            <person name="Bauer D."/>
            <person name="Andreopoulos W."/>
            <person name="Pangilinan J."/>
            <person name="LaButti K."/>
            <person name="Riley R."/>
            <person name="Lipzen A."/>
            <person name="Clum A."/>
            <person name="Drula E."/>
            <person name="Henrissat B."/>
            <person name="Kohler A."/>
            <person name="Grigoriev I.V."/>
            <person name="Martin F.M."/>
            <person name="Hacquard S."/>
        </authorList>
    </citation>
    <scope>NUCLEOTIDE SEQUENCE [LARGE SCALE GENOMIC DNA]</scope>
    <source>
        <strain evidence="2 3">MPI-SDFR-AT-0080</strain>
    </source>
</reference>
<feature type="compositionally biased region" description="Low complexity" evidence="1">
    <location>
        <begin position="157"/>
        <end position="176"/>
    </location>
</feature>
<feature type="region of interest" description="Disordered" evidence="1">
    <location>
        <begin position="144"/>
        <end position="201"/>
    </location>
</feature>
<feature type="region of interest" description="Disordered" evidence="1">
    <location>
        <begin position="106"/>
        <end position="129"/>
    </location>
</feature>
<evidence type="ECO:0000256" key="1">
    <source>
        <dbReference type="SAM" id="MobiDB-lite"/>
    </source>
</evidence>
<proteinExistence type="predicted"/>
<accession>A0ABQ8GH71</accession>